<dbReference type="OMA" id="HIRICHA"/>
<comment type="caution">
    <text evidence="2">The sequence shown here is derived from an EMBL/GenBank/DDBJ whole genome shotgun (WGS) entry which is preliminary data.</text>
</comment>
<feature type="compositionally biased region" description="Low complexity" evidence="1">
    <location>
        <begin position="301"/>
        <end position="333"/>
    </location>
</feature>
<feature type="compositionally biased region" description="Low complexity" evidence="1">
    <location>
        <begin position="463"/>
        <end position="489"/>
    </location>
</feature>
<accession>D3B1B4</accession>
<organism evidence="2 3">
    <name type="scientific">Heterostelium pallidum (strain ATCC 26659 / Pp 5 / PN500)</name>
    <name type="common">Cellular slime mold</name>
    <name type="synonym">Polysphondylium pallidum</name>
    <dbReference type="NCBI Taxonomy" id="670386"/>
    <lineage>
        <taxon>Eukaryota</taxon>
        <taxon>Amoebozoa</taxon>
        <taxon>Evosea</taxon>
        <taxon>Eumycetozoa</taxon>
        <taxon>Dictyostelia</taxon>
        <taxon>Acytosteliales</taxon>
        <taxon>Acytosteliaceae</taxon>
        <taxon>Heterostelium</taxon>
    </lineage>
</organism>
<evidence type="ECO:0000256" key="1">
    <source>
        <dbReference type="SAM" id="MobiDB-lite"/>
    </source>
</evidence>
<feature type="compositionally biased region" description="Polar residues" evidence="1">
    <location>
        <begin position="643"/>
        <end position="662"/>
    </location>
</feature>
<feature type="compositionally biased region" description="Basic and acidic residues" evidence="1">
    <location>
        <begin position="275"/>
        <end position="284"/>
    </location>
</feature>
<feature type="region of interest" description="Disordered" evidence="1">
    <location>
        <begin position="116"/>
        <end position="251"/>
    </location>
</feature>
<feature type="compositionally biased region" description="Basic and acidic residues" evidence="1">
    <location>
        <begin position="231"/>
        <end position="245"/>
    </location>
</feature>
<dbReference type="InParanoid" id="D3B1B4"/>
<feature type="compositionally biased region" description="Basic and acidic residues" evidence="1">
    <location>
        <begin position="203"/>
        <end position="224"/>
    </location>
</feature>
<evidence type="ECO:0000313" key="2">
    <source>
        <dbReference type="EMBL" id="EFA85088.1"/>
    </source>
</evidence>
<feature type="region of interest" description="Disordered" evidence="1">
    <location>
        <begin position="599"/>
        <end position="708"/>
    </location>
</feature>
<feature type="region of interest" description="Disordered" evidence="1">
    <location>
        <begin position="1"/>
        <end position="99"/>
    </location>
</feature>
<gene>
    <name evidence="2" type="ORF">PPL_02085</name>
</gene>
<name>D3B1B4_HETP5</name>
<feature type="region of interest" description="Disordered" evidence="1">
    <location>
        <begin position="265"/>
        <end position="333"/>
    </location>
</feature>
<feature type="compositionally biased region" description="Low complexity" evidence="1">
    <location>
        <begin position="21"/>
        <end position="35"/>
    </location>
</feature>
<evidence type="ECO:0000313" key="3">
    <source>
        <dbReference type="Proteomes" id="UP000001396"/>
    </source>
</evidence>
<dbReference type="RefSeq" id="XP_020437197.1">
    <property type="nucleotide sequence ID" value="XM_020573080.1"/>
</dbReference>
<dbReference type="GeneID" id="31357610"/>
<feature type="compositionally biased region" description="Polar residues" evidence="1">
    <location>
        <begin position="684"/>
        <end position="693"/>
    </location>
</feature>
<feature type="compositionally biased region" description="Low complexity" evidence="1">
    <location>
        <begin position="60"/>
        <end position="99"/>
    </location>
</feature>
<dbReference type="STRING" id="670386.D3B1B4"/>
<dbReference type="EMBL" id="ADBJ01000008">
    <property type="protein sequence ID" value="EFA85088.1"/>
    <property type="molecule type" value="Genomic_DNA"/>
</dbReference>
<feature type="compositionally biased region" description="Basic and acidic residues" evidence="1">
    <location>
        <begin position="116"/>
        <end position="139"/>
    </location>
</feature>
<feature type="compositionally biased region" description="Polar residues" evidence="1">
    <location>
        <begin position="490"/>
        <end position="501"/>
    </location>
</feature>
<feature type="compositionally biased region" description="Low complexity" evidence="1">
    <location>
        <begin position="694"/>
        <end position="704"/>
    </location>
</feature>
<feature type="compositionally biased region" description="Low complexity" evidence="1">
    <location>
        <begin position="441"/>
        <end position="456"/>
    </location>
</feature>
<sequence length="734" mass="82851">MFESKKFNHTPTKLKLPGAGSHHSNSDSRYSNSYISRRRERSGWDISESEKQDLNKNNKKNNNSNSNNSISSSTKSNNRNSTSIVISSNNNNSKTNNSRYSTFSIGVELPIEGHIVGEKEKSEEVPEIENNHKENKLKDNNNNNKNSQDKEKEDKEIEEKEIEDKETEGKVKKEEEQEEEEGEKEEGLLSESDNEHNNNSAIEFHRESDADKIQDSKSLNDKNQDSYLDNQHQKVEEQEQEHTIEIDNNIESFSLMTDDSIETIEDQKAPVSKRLKSDHIESNHRVNNNNNNNKSNDVIMKDNNSSNSKNDDNNSSSSSSSNSSNKSSLNKKNNIVEDTKQLIEDNYDENLVSTCTFCKQKIKQIQWIQHIKRCLNVAIELTHDASPNVQPIDNESRKVLLEFQSELSQLKRKLSDVCQPNNNNNNNKTASAIVNTSLLASSGTTTPPLPTSTSQTGYYSGIPTTSPTSATTATTATNNSSSSSQQQQTINPYSDKQTQASLDRRKHQDFVLDMCLNRPHPAVCAIVVFGDIHIRICHAQHFQNDEFTERFKKAYSAAKDTDTVSPKCYSCKSFMALKAPTIPAAAAVLPASLPIPPQLQQQQLQQPPHQQQQPQQYPLQQHHNQQIQQQHQQQFLNQLQQQMNSMSNTSPYHNNNNSTSPTVGLPAVPLYKSNPSVTPPGHNMYSSNQKTIYQQQQQPQQQPQSHITSSYDSYINGECHISRLFLVYDGDSGL</sequence>
<reference evidence="2 3" key="1">
    <citation type="journal article" date="2011" name="Genome Res.">
        <title>Phylogeny-wide analysis of social amoeba genomes highlights ancient origins for complex intercellular communication.</title>
        <authorList>
            <person name="Heidel A.J."/>
            <person name="Lawal H.M."/>
            <person name="Felder M."/>
            <person name="Schilde C."/>
            <person name="Helps N.R."/>
            <person name="Tunggal B."/>
            <person name="Rivero F."/>
            <person name="John U."/>
            <person name="Schleicher M."/>
            <person name="Eichinger L."/>
            <person name="Platzer M."/>
            <person name="Noegel A.A."/>
            <person name="Schaap P."/>
            <person name="Gloeckner G."/>
        </authorList>
    </citation>
    <scope>NUCLEOTIDE SEQUENCE [LARGE SCALE GENOMIC DNA]</scope>
    <source>
        <strain evidence="3">ATCC 26659 / Pp 5 / PN500</strain>
    </source>
</reference>
<protein>
    <submittedName>
        <fullName evidence="2">DNA polymerase zeta catalytic subunit</fullName>
    </submittedName>
</protein>
<dbReference type="Proteomes" id="UP000001396">
    <property type="component" value="Unassembled WGS sequence"/>
</dbReference>
<feature type="region of interest" description="Disordered" evidence="1">
    <location>
        <begin position="441"/>
        <end position="502"/>
    </location>
</feature>
<feature type="compositionally biased region" description="Low complexity" evidence="1">
    <location>
        <begin position="599"/>
        <end position="642"/>
    </location>
</feature>
<dbReference type="AlphaFoldDB" id="D3B1B4"/>
<proteinExistence type="predicted"/>
<keyword evidence="3" id="KW-1185">Reference proteome</keyword>
<feature type="compositionally biased region" description="Basic and acidic residues" evidence="1">
    <location>
        <begin position="147"/>
        <end position="158"/>
    </location>
</feature>